<sequence>MAGKHAYGTFRRRRQISDVEAAFNLSNNSAAKDSSSSARKEIQLSNQANVGLIVAKKSSDKPLDRREADFFEKFQRKWENPQYPYCLFLCYDKGSRDQRTVPVLVQDPEDEKRIYIDLSRTWYGKYGWWSRYVPFYGLISLDEVEFRFLREQDNDYSVIIQELDLFKVKEELKHDLEIAEGVVGHTEDPSYPIPCYEDAADGHWIHDPKCLAPSGALTCGYHKRQDCERRRDRLELRSLLLLCFEDPGKAVDQRTLEGMANGGCIYRVSEIGNYQFHRSRVAERTFRGLMIRTGWKLKRLDTSTVALMIVMLWKVTGGSWEAAFAAGAFYIMLVNLSPMVRK</sequence>
<proteinExistence type="predicted"/>
<dbReference type="Proteomes" id="UP000019373">
    <property type="component" value="Unassembled WGS sequence"/>
</dbReference>
<protein>
    <submittedName>
        <fullName evidence="2">Uncharacterized protein</fullName>
    </submittedName>
</protein>
<keyword evidence="3" id="KW-1185">Reference proteome</keyword>
<keyword evidence="1" id="KW-0472">Membrane</keyword>
<evidence type="ECO:0000313" key="3">
    <source>
        <dbReference type="Proteomes" id="UP000019373"/>
    </source>
</evidence>
<evidence type="ECO:0000256" key="1">
    <source>
        <dbReference type="SAM" id="Phobius"/>
    </source>
</evidence>
<keyword evidence="1" id="KW-0812">Transmembrane</keyword>
<gene>
    <name evidence="2" type="ORF">EPUS_04073</name>
</gene>
<dbReference type="RefSeq" id="XP_007800878.1">
    <property type="nucleotide sequence ID" value="XM_007802687.1"/>
</dbReference>
<keyword evidence="1" id="KW-1133">Transmembrane helix</keyword>
<feature type="transmembrane region" description="Helical" evidence="1">
    <location>
        <begin position="322"/>
        <end position="340"/>
    </location>
</feature>
<evidence type="ECO:0000313" key="2">
    <source>
        <dbReference type="EMBL" id="ERF73450.1"/>
    </source>
</evidence>
<dbReference type="OMA" id="ENECHII"/>
<accession>U1HSD4</accession>
<dbReference type="OrthoDB" id="3557612at2759"/>
<dbReference type="GeneID" id="19239107"/>
<dbReference type="eggNOG" id="ENOG502SQI1">
    <property type="taxonomic scope" value="Eukaryota"/>
</dbReference>
<name>U1HSD4_ENDPU</name>
<reference evidence="3" key="1">
    <citation type="journal article" date="2014" name="BMC Genomics">
        <title>Genome characteristics reveal the impact of lichenization on lichen-forming fungus Endocarpon pusillum Hedwig (Verrucariales, Ascomycota).</title>
        <authorList>
            <person name="Wang Y.-Y."/>
            <person name="Liu B."/>
            <person name="Zhang X.-Y."/>
            <person name="Zhou Q.-M."/>
            <person name="Zhang T."/>
            <person name="Li H."/>
            <person name="Yu Y.-F."/>
            <person name="Zhang X.-L."/>
            <person name="Hao X.-Y."/>
            <person name="Wang M."/>
            <person name="Wang L."/>
            <person name="Wei J.-C."/>
        </authorList>
    </citation>
    <scope>NUCLEOTIDE SEQUENCE [LARGE SCALE GENOMIC DNA]</scope>
    <source>
        <strain evidence="3">Z07020 / HMAS-L-300199</strain>
    </source>
</reference>
<organism evidence="2 3">
    <name type="scientific">Endocarpon pusillum (strain Z07020 / HMAS-L-300199)</name>
    <name type="common">Lichen-forming fungus</name>
    <dbReference type="NCBI Taxonomy" id="1263415"/>
    <lineage>
        <taxon>Eukaryota</taxon>
        <taxon>Fungi</taxon>
        <taxon>Dikarya</taxon>
        <taxon>Ascomycota</taxon>
        <taxon>Pezizomycotina</taxon>
        <taxon>Eurotiomycetes</taxon>
        <taxon>Chaetothyriomycetidae</taxon>
        <taxon>Verrucariales</taxon>
        <taxon>Verrucariaceae</taxon>
        <taxon>Endocarpon</taxon>
    </lineage>
</organism>
<dbReference type="EMBL" id="KE720951">
    <property type="protein sequence ID" value="ERF73450.1"/>
    <property type="molecule type" value="Genomic_DNA"/>
</dbReference>
<dbReference type="AlphaFoldDB" id="U1HSD4"/>
<dbReference type="HOGENOM" id="CLU_811409_0_0_1"/>